<dbReference type="EMBL" id="RIAR02000001">
    <property type="protein sequence ID" value="NSL89434.1"/>
    <property type="molecule type" value="Genomic_DNA"/>
</dbReference>
<keyword evidence="9 12" id="KW-0472">Membrane</keyword>
<comment type="catalytic activity">
    <reaction evidence="10">
        <text>Mg(2+)(in) = Mg(2+)(out)</text>
        <dbReference type="Rhea" id="RHEA:29827"/>
        <dbReference type="ChEBI" id="CHEBI:18420"/>
    </reaction>
</comment>
<dbReference type="Pfam" id="PF01544">
    <property type="entry name" value="CorA"/>
    <property type="match status" value="1"/>
</dbReference>
<keyword evidence="4 12" id="KW-1003">Cell membrane</keyword>
<evidence type="ECO:0000256" key="2">
    <source>
        <dbReference type="ARBA" id="ARBA00009765"/>
    </source>
</evidence>
<evidence type="ECO:0000256" key="4">
    <source>
        <dbReference type="ARBA" id="ARBA00022475"/>
    </source>
</evidence>
<evidence type="ECO:0000256" key="8">
    <source>
        <dbReference type="ARBA" id="ARBA00023065"/>
    </source>
</evidence>
<feature type="transmembrane region" description="Helical" evidence="12">
    <location>
        <begin position="345"/>
        <end position="364"/>
    </location>
</feature>
<dbReference type="GO" id="GO:0050897">
    <property type="term" value="F:cobalt ion binding"/>
    <property type="evidence" value="ECO:0007669"/>
    <property type="project" value="TreeGrafter"/>
</dbReference>
<dbReference type="NCBIfam" id="TIGR00383">
    <property type="entry name" value="corA"/>
    <property type="match status" value="1"/>
</dbReference>
<accession>A0A3S1CY53</accession>
<evidence type="ECO:0000256" key="1">
    <source>
        <dbReference type="ARBA" id="ARBA00004651"/>
    </source>
</evidence>
<evidence type="ECO:0000256" key="9">
    <source>
        <dbReference type="ARBA" id="ARBA00023136"/>
    </source>
</evidence>
<evidence type="ECO:0000256" key="12">
    <source>
        <dbReference type="RuleBase" id="RU362010"/>
    </source>
</evidence>
<dbReference type="Gene3D" id="3.30.460.20">
    <property type="entry name" value="CorA soluble domain-like"/>
    <property type="match status" value="1"/>
</dbReference>
<comment type="caution">
    <text evidence="13">The sequence shown here is derived from an EMBL/GenBank/DDBJ whole genome shotgun (WGS) entry which is preliminary data.</text>
</comment>
<evidence type="ECO:0000313" key="14">
    <source>
        <dbReference type="Proteomes" id="UP000281028"/>
    </source>
</evidence>
<keyword evidence="5 12" id="KW-0812">Transmembrane</keyword>
<comment type="subcellular location">
    <subcellularLocation>
        <location evidence="1">Cell membrane</location>
        <topology evidence="1">Multi-pass membrane protein</topology>
    </subcellularLocation>
    <subcellularLocation>
        <location evidence="12">Membrane</location>
        <topology evidence="12">Multi-pass membrane protein</topology>
    </subcellularLocation>
</comment>
<keyword evidence="14" id="KW-1185">Reference proteome</keyword>
<dbReference type="SUPFAM" id="SSF143865">
    <property type="entry name" value="CorA soluble domain-like"/>
    <property type="match status" value="1"/>
</dbReference>
<evidence type="ECO:0000256" key="6">
    <source>
        <dbReference type="ARBA" id="ARBA00022842"/>
    </source>
</evidence>
<dbReference type="InterPro" id="IPR045863">
    <property type="entry name" value="CorA_TM1_TM2"/>
</dbReference>
<reference evidence="13" key="1">
    <citation type="submission" date="2020-05" db="EMBL/GenBank/DDBJ databases">
        <title>Chitinophaga laudate sp. nov., isolated from a tropical peat swamp.</title>
        <authorList>
            <person name="Goh C.B.S."/>
            <person name="Lee M.S."/>
            <person name="Parimannan S."/>
            <person name="Pasbakhsh P."/>
            <person name="Yule C.M."/>
            <person name="Rajandas H."/>
            <person name="Loke S."/>
            <person name="Croft L."/>
            <person name="Tan J.B.L."/>
        </authorList>
    </citation>
    <scope>NUCLEOTIDE SEQUENCE</scope>
    <source>
        <strain evidence="13">Mgbs1</strain>
    </source>
</reference>
<dbReference type="PANTHER" id="PTHR46494">
    <property type="entry name" value="CORA FAMILY METAL ION TRANSPORTER (EUROFUNG)"/>
    <property type="match status" value="1"/>
</dbReference>
<proteinExistence type="inferred from homology"/>
<dbReference type="InterPro" id="IPR004488">
    <property type="entry name" value="Mg/Co-transport_prot_CorA"/>
</dbReference>
<dbReference type="Proteomes" id="UP000281028">
    <property type="component" value="Unassembled WGS sequence"/>
</dbReference>
<comment type="function">
    <text evidence="11">Mediates influx of magnesium ions. Alternates between open and closed states. Activated by low cytoplasmic Mg(2+) levels. Inactive when cytoplasmic Mg(2+) levels are high.</text>
</comment>
<feature type="transmembrane region" description="Helical" evidence="12">
    <location>
        <begin position="312"/>
        <end position="333"/>
    </location>
</feature>
<dbReference type="CDD" id="cd12828">
    <property type="entry name" value="TmCorA-like_1"/>
    <property type="match status" value="1"/>
</dbReference>
<dbReference type="GO" id="GO:0005886">
    <property type="term" value="C:plasma membrane"/>
    <property type="evidence" value="ECO:0007669"/>
    <property type="project" value="UniProtKB-SubCell"/>
</dbReference>
<dbReference type="OrthoDB" id="9803416at2"/>
<evidence type="ECO:0000256" key="11">
    <source>
        <dbReference type="ARBA" id="ARBA00045497"/>
    </source>
</evidence>
<dbReference type="SUPFAM" id="SSF144083">
    <property type="entry name" value="Magnesium transport protein CorA, transmembrane region"/>
    <property type="match status" value="1"/>
</dbReference>
<evidence type="ECO:0000256" key="10">
    <source>
        <dbReference type="ARBA" id="ARBA00034269"/>
    </source>
</evidence>
<dbReference type="GO" id="GO:0000287">
    <property type="term" value="F:magnesium ion binding"/>
    <property type="evidence" value="ECO:0007669"/>
    <property type="project" value="TreeGrafter"/>
</dbReference>
<dbReference type="GO" id="GO:0015095">
    <property type="term" value="F:magnesium ion transmembrane transporter activity"/>
    <property type="evidence" value="ECO:0007669"/>
    <property type="project" value="UniProtKB-UniRule"/>
</dbReference>
<keyword evidence="6 12" id="KW-0460">Magnesium</keyword>
<organism evidence="13 14">
    <name type="scientific">Chitinophaga solisilvae</name>
    <dbReference type="NCBI Taxonomy" id="1233460"/>
    <lineage>
        <taxon>Bacteria</taxon>
        <taxon>Pseudomonadati</taxon>
        <taxon>Bacteroidota</taxon>
        <taxon>Chitinophagia</taxon>
        <taxon>Chitinophagales</taxon>
        <taxon>Chitinophagaceae</taxon>
        <taxon>Chitinophaga</taxon>
    </lineage>
</organism>
<dbReference type="InterPro" id="IPR045861">
    <property type="entry name" value="CorA_cytoplasmic_dom"/>
</dbReference>
<keyword evidence="7 12" id="KW-1133">Transmembrane helix</keyword>
<evidence type="ECO:0000256" key="3">
    <source>
        <dbReference type="ARBA" id="ARBA00022448"/>
    </source>
</evidence>
<gene>
    <name evidence="12 13" type="primary">corA</name>
    <name evidence="13" type="ORF">ECE50_021515</name>
</gene>
<dbReference type="PANTHER" id="PTHR46494:SF1">
    <property type="entry name" value="CORA FAMILY METAL ION TRANSPORTER (EUROFUNG)"/>
    <property type="match status" value="1"/>
</dbReference>
<dbReference type="InterPro" id="IPR002523">
    <property type="entry name" value="MgTranspt_CorA/ZnTranspt_ZntB"/>
</dbReference>
<dbReference type="Gene3D" id="1.20.58.340">
    <property type="entry name" value="Magnesium transport protein CorA, transmembrane region"/>
    <property type="match status" value="2"/>
</dbReference>
<sequence>MRKTVNKILPIPNVLDALNPFKVKKQRIMNFNPVTGVASREPAQASKITVFDYNSNACTEKVLQSLSDVFPYLESSHKSWINIDGLRKEDVHAVCEHFAIHPLIEEDILSLGQRAKMDEIGERLFCLLPMLYFNSDASTIDQEQVSIVVGANFVISFQEDPTRDVFDPIRDKLMLPGSRIRNGSMDFLCYSLLDVIVDSYFVVLDKLGERIELMEDAVQHYPNTRTLARINFLRRQVFLYKRAISPVRELMNGFLKSESDLLEDKVTKYYKDVYDHIIQCNDLADNYRDMILNVQEMYHTQLNLKMNEIMKVLAVVTTLMAPLTLIAGIYGMNFHNMPELTAKNGYFYTLGGMGILLIIMILIFRKRGWF</sequence>
<dbReference type="GO" id="GO:0015087">
    <property type="term" value="F:cobalt ion transmembrane transporter activity"/>
    <property type="evidence" value="ECO:0007669"/>
    <property type="project" value="UniProtKB-UniRule"/>
</dbReference>
<comment type="similarity">
    <text evidence="2 12">Belongs to the CorA metal ion transporter (MIT) (TC 1.A.35) family.</text>
</comment>
<protein>
    <recommendedName>
        <fullName evidence="12">Magnesium transport protein CorA</fullName>
    </recommendedName>
</protein>
<dbReference type="RefSeq" id="WP_127044069.1">
    <property type="nucleotide sequence ID" value="NZ_JAABOK010000003.1"/>
</dbReference>
<dbReference type="AlphaFoldDB" id="A0A3S1CY53"/>
<name>A0A3S1CY53_9BACT</name>
<keyword evidence="3 12" id="KW-0813">Transport</keyword>
<evidence type="ECO:0000256" key="5">
    <source>
        <dbReference type="ARBA" id="ARBA00022692"/>
    </source>
</evidence>
<dbReference type="FunFam" id="1.20.58.340:FF:000004">
    <property type="entry name" value="Magnesium transport protein CorA"/>
    <property type="match status" value="1"/>
</dbReference>
<evidence type="ECO:0000313" key="13">
    <source>
        <dbReference type="EMBL" id="NSL89434.1"/>
    </source>
</evidence>
<keyword evidence="8 12" id="KW-0406">Ion transport</keyword>
<evidence type="ECO:0000256" key="7">
    <source>
        <dbReference type="ARBA" id="ARBA00022989"/>
    </source>
</evidence>